<dbReference type="Proteomes" id="UP000009131">
    <property type="component" value="Unassembled WGS sequence"/>
</dbReference>
<keyword evidence="2" id="KW-1185">Reference proteome</keyword>
<sequence length="153" mass="17139">MSYQFSSHLTRVQVDLSPTAYALGWRCEPLPSDRRPGTEAKCQPVQIVRTPDRADIAFDLIIPGFPEVPPAGEGMPEMYQCCRPQAIQAIIVGWPDRLITEGPCRYELLCEATSPPGMPPKPDFCALFYAPPVRYRCESQLTDLGFCLFSVDR</sequence>
<dbReference type="InParanoid" id="G7E7X9"/>
<organism evidence="1 2">
    <name type="scientific">Mixia osmundae (strain CBS 9802 / IAM 14324 / JCM 22182 / KY 12970)</name>
    <dbReference type="NCBI Taxonomy" id="764103"/>
    <lineage>
        <taxon>Eukaryota</taxon>
        <taxon>Fungi</taxon>
        <taxon>Dikarya</taxon>
        <taxon>Basidiomycota</taxon>
        <taxon>Pucciniomycotina</taxon>
        <taxon>Mixiomycetes</taxon>
        <taxon>Mixiales</taxon>
        <taxon>Mixiaceae</taxon>
        <taxon>Mixia</taxon>
    </lineage>
</organism>
<reference evidence="1 2" key="1">
    <citation type="journal article" date="2011" name="J. Gen. Appl. Microbiol.">
        <title>Draft genome sequencing of the enigmatic basidiomycete Mixia osmundae.</title>
        <authorList>
            <person name="Nishida H."/>
            <person name="Nagatsuka Y."/>
            <person name="Sugiyama J."/>
        </authorList>
    </citation>
    <scope>NUCLEOTIDE SEQUENCE [LARGE SCALE GENOMIC DNA]</scope>
    <source>
        <strain evidence="2">CBS 9802 / IAM 14324 / JCM 22182 / KY 12970</strain>
    </source>
</reference>
<dbReference type="HOGENOM" id="CLU_1722814_0_0_1"/>
<name>G7E7X9_MIXOS</name>
<gene>
    <name evidence="1" type="primary">Mo05627</name>
    <name evidence="1" type="ORF">E5Q_05627</name>
</gene>
<dbReference type="RefSeq" id="XP_014567099.1">
    <property type="nucleotide sequence ID" value="XM_014711613.1"/>
</dbReference>
<evidence type="ECO:0000313" key="1">
    <source>
        <dbReference type="EMBL" id="GAA98939.1"/>
    </source>
</evidence>
<evidence type="ECO:0000313" key="2">
    <source>
        <dbReference type="Proteomes" id="UP000009131"/>
    </source>
</evidence>
<protein>
    <submittedName>
        <fullName evidence="1">Uncharacterized protein</fullName>
    </submittedName>
</protein>
<dbReference type="AlphaFoldDB" id="G7E7X9"/>
<proteinExistence type="predicted"/>
<accession>G7E7X9</accession>
<dbReference type="EMBL" id="BABT02000165">
    <property type="protein sequence ID" value="GAA98939.1"/>
    <property type="molecule type" value="Genomic_DNA"/>
</dbReference>
<reference evidence="1 2" key="2">
    <citation type="journal article" date="2012" name="Open Biol.">
        <title>Characteristics of nucleosomes and linker DNA regions on the genome of the basidiomycete Mixia osmundae revealed by mono- and dinucleosome mapping.</title>
        <authorList>
            <person name="Nishida H."/>
            <person name="Kondo S."/>
            <person name="Matsumoto T."/>
            <person name="Suzuki Y."/>
            <person name="Yoshikawa H."/>
            <person name="Taylor T.D."/>
            <person name="Sugiyama J."/>
        </authorList>
    </citation>
    <scope>NUCLEOTIDE SEQUENCE [LARGE SCALE GENOMIC DNA]</scope>
    <source>
        <strain evidence="2">CBS 9802 / IAM 14324 / JCM 22182 / KY 12970</strain>
    </source>
</reference>
<comment type="caution">
    <text evidence="1">The sequence shown here is derived from an EMBL/GenBank/DDBJ whole genome shotgun (WGS) entry which is preliminary data.</text>
</comment>